<keyword evidence="4" id="KW-1185">Reference proteome</keyword>
<accession>A0A4R6JZU8</accession>
<keyword evidence="2" id="KW-0472">Membrane</keyword>
<comment type="caution">
    <text evidence="3">The sequence shown here is derived from an EMBL/GenBank/DDBJ whole genome shotgun (WGS) entry which is preliminary data.</text>
</comment>
<sequence length="149" mass="15438">MRTVGPRLIAVLSVLCSVAVGILTNVITERWSVTVAVALGVVVLVAAGLAWWDRRVVNSSGRATVEVTARRGSTIADSAVVAVGDSTVRAEADRGRIERARLDAERGDIHVRADRSTVNNVDLRSSGTRAVDAESEDRPPGPGGAGGGG</sequence>
<evidence type="ECO:0000256" key="1">
    <source>
        <dbReference type="SAM" id="MobiDB-lite"/>
    </source>
</evidence>
<dbReference type="Proteomes" id="UP000294901">
    <property type="component" value="Unassembled WGS sequence"/>
</dbReference>
<dbReference type="EMBL" id="SNWR01000001">
    <property type="protein sequence ID" value="TDO42329.1"/>
    <property type="molecule type" value="Genomic_DNA"/>
</dbReference>
<name>A0A4R6JZU8_9ACTN</name>
<dbReference type="RefSeq" id="WP_166661289.1">
    <property type="nucleotide sequence ID" value="NZ_BOMD01000060.1"/>
</dbReference>
<evidence type="ECO:0000313" key="3">
    <source>
        <dbReference type="EMBL" id="TDO42329.1"/>
    </source>
</evidence>
<reference evidence="3 4" key="1">
    <citation type="submission" date="2019-03" db="EMBL/GenBank/DDBJ databases">
        <title>Sequencing the genomes of 1000 actinobacteria strains.</title>
        <authorList>
            <person name="Klenk H.-P."/>
        </authorList>
    </citation>
    <scope>NUCLEOTIDE SEQUENCE [LARGE SCALE GENOMIC DNA]</scope>
    <source>
        <strain evidence="3 4">DSM 43805</strain>
    </source>
</reference>
<evidence type="ECO:0000256" key="2">
    <source>
        <dbReference type="SAM" id="Phobius"/>
    </source>
</evidence>
<protein>
    <submittedName>
        <fullName evidence="3">Uncharacterized protein</fullName>
    </submittedName>
</protein>
<feature type="region of interest" description="Disordered" evidence="1">
    <location>
        <begin position="122"/>
        <end position="149"/>
    </location>
</feature>
<keyword evidence="2" id="KW-0812">Transmembrane</keyword>
<dbReference type="AlphaFoldDB" id="A0A4R6JZU8"/>
<gene>
    <name evidence="3" type="ORF">C8E87_6099</name>
</gene>
<feature type="transmembrane region" description="Helical" evidence="2">
    <location>
        <begin position="31"/>
        <end position="52"/>
    </location>
</feature>
<organism evidence="3 4">
    <name type="scientific">Paractinoplanes brasiliensis</name>
    <dbReference type="NCBI Taxonomy" id="52695"/>
    <lineage>
        <taxon>Bacteria</taxon>
        <taxon>Bacillati</taxon>
        <taxon>Actinomycetota</taxon>
        <taxon>Actinomycetes</taxon>
        <taxon>Micromonosporales</taxon>
        <taxon>Micromonosporaceae</taxon>
        <taxon>Paractinoplanes</taxon>
    </lineage>
</organism>
<evidence type="ECO:0000313" key="4">
    <source>
        <dbReference type="Proteomes" id="UP000294901"/>
    </source>
</evidence>
<keyword evidence="2" id="KW-1133">Transmembrane helix</keyword>
<proteinExistence type="predicted"/>